<dbReference type="RefSeq" id="WP_048500360.1">
    <property type="nucleotide sequence ID" value="NZ_LFNG01000019.1"/>
</dbReference>
<dbReference type="Pfam" id="PF00534">
    <property type="entry name" value="Glycos_transf_1"/>
    <property type="match status" value="1"/>
</dbReference>
<evidence type="ECO:0000313" key="3">
    <source>
        <dbReference type="Proteomes" id="UP000035900"/>
    </source>
</evidence>
<evidence type="ECO:0000313" key="2">
    <source>
        <dbReference type="EMBL" id="KMQ70423.1"/>
    </source>
</evidence>
<sequence length="390" mass="44787">MKNKKKILFIINTMNVGGSEKALVSLLNELDYSEFEIELQLFKHEGLFLSEVPKEVNILNVPKNYQYFDCSFKKVIRTLNPNLMFNRYRFSRAIKKAATPAEAEQLAWKFLAKSLSPLEKEYDAAIGYLENNPIYFAIDKVRAKRKIGFIHNDYRNIKVNKELDRPYFQKLDYICSVSSHCVEILKANFPLFTDKIKLIPNLFSEKLILKNSNEPITEVQMDHAFFNIVSIGRLAEQKGFDLAVEAASVLKEKNFKFQWFILGEGALRGMLEKKISNLNLEHCFFLLGNQSNPYKFLKNADLVAQTSRFEGKSIALDEAKILSKVILATNYPTVNDQITDNVDGCICGFSPDQIADRIISIANDNALKENIVQYLETHRQKTDNKLLELL</sequence>
<keyword evidence="3" id="KW-1185">Reference proteome</keyword>
<dbReference type="EMBL" id="LFNG01000019">
    <property type="protein sequence ID" value="KMQ70423.1"/>
    <property type="molecule type" value="Genomic_DNA"/>
</dbReference>
<proteinExistence type="predicted"/>
<feature type="domain" description="Glycosyl transferase family 1" evidence="1">
    <location>
        <begin position="228"/>
        <end position="374"/>
    </location>
</feature>
<dbReference type="Proteomes" id="UP000035900">
    <property type="component" value="Unassembled WGS sequence"/>
</dbReference>
<protein>
    <recommendedName>
        <fullName evidence="1">Glycosyl transferase family 1 domain-containing protein</fullName>
    </recommendedName>
</protein>
<dbReference type="InterPro" id="IPR001296">
    <property type="entry name" value="Glyco_trans_1"/>
</dbReference>
<dbReference type="AlphaFoldDB" id="A0A0J7IVU5"/>
<gene>
    <name evidence="2" type="ORF">ACM44_12350</name>
</gene>
<comment type="caution">
    <text evidence="2">The sequence shown here is derived from an EMBL/GenBank/DDBJ whole genome shotgun (WGS) entry which is preliminary data.</text>
</comment>
<accession>A0A0J7IVU5</accession>
<dbReference type="Gene3D" id="3.40.50.2000">
    <property type="entry name" value="Glycogen Phosphorylase B"/>
    <property type="match status" value="2"/>
</dbReference>
<dbReference type="STRING" id="1304281.ACM44_12350"/>
<dbReference type="CDD" id="cd03811">
    <property type="entry name" value="GT4_GT28_WabH-like"/>
    <property type="match status" value="1"/>
</dbReference>
<dbReference type="PATRIC" id="fig|1304281.5.peg.2664"/>
<dbReference type="GO" id="GO:0016757">
    <property type="term" value="F:glycosyltransferase activity"/>
    <property type="evidence" value="ECO:0007669"/>
    <property type="project" value="InterPro"/>
</dbReference>
<dbReference type="SUPFAM" id="SSF53756">
    <property type="entry name" value="UDP-Glycosyltransferase/glycogen phosphorylase"/>
    <property type="match status" value="1"/>
</dbReference>
<reference evidence="2 3" key="1">
    <citation type="journal article" date="2004" name="Int. J. Syst. Evol. Microbiol.">
        <title>Kaistella koreensis gen. nov., sp. nov., a novel member of the Chryseobacterium-Bergeyella-Riemerella branch.</title>
        <authorList>
            <person name="Kim M.K."/>
            <person name="Im W.T."/>
            <person name="Shin Y.K."/>
            <person name="Lim J.H."/>
            <person name="Kim S.H."/>
            <person name="Lee B.C."/>
            <person name="Park M.Y."/>
            <person name="Lee K.Y."/>
            <person name="Lee S.T."/>
        </authorList>
    </citation>
    <scope>NUCLEOTIDE SEQUENCE [LARGE SCALE GENOMIC DNA]</scope>
    <source>
        <strain evidence="2 3">CCUG 49689</strain>
    </source>
</reference>
<evidence type="ECO:0000259" key="1">
    <source>
        <dbReference type="Pfam" id="PF00534"/>
    </source>
</evidence>
<organism evidence="2 3">
    <name type="scientific">Chryseobacterium koreense CCUG 49689</name>
    <dbReference type="NCBI Taxonomy" id="1304281"/>
    <lineage>
        <taxon>Bacteria</taxon>
        <taxon>Pseudomonadati</taxon>
        <taxon>Bacteroidota</taxon>
        <taxon>Flavobacteriia</taxon>
        <taxon>Flavobacteriales</taxon>
        <taxon>Weeksellaceae</taxon>
        <taxon>Chryseobacterium group</taxon>
        <taxon>Chryseobacterium</taxon>
    </lineage>
</organism>
<dbReference type="OrthoDB" id="798298at2"/>
<dbReference type="PANTHER" id="PTHR12526">
    <property type="entry name" value="GLYCOSYLTRANSFERASE"/>
    <property type="match status" value="1"/>
</dbReference>
<name>A0A0J7IVU5_9FLAO</name>
<dbReference type="PANTHER" id="PTHR12526:SF630">
    <property type="entry name" value="GLYCOSYLTRANSFERASE"/>
    <property type="match status" value="1"/>
</dbReference>